<protein>
    <recommendedName>
        <fullName evidence="4">Motility protein B-like N-terminal domain-containing protein</fullName>
    </recommendedName>
</protein>
<gene>
    <name evidence="2" type="ORF">FPOG_01173</name>
</gene>
<organism evidence="2 3">
    <name type="scientific">Fusobacterium periodonticum D10</name>
    <dbReference type="NCBI Taxonomy" id="620833"/>
    <lineage>
        <taxon>Bacteria</taxon>
        <taxon>Fusobacteriati</taxon>
        <taxon>Fusobacteriota</taxon>
        <taxon>Fusobacteriia</taxon>
        <taxon>Fusobacteriales</taxon>
        <taxon>Fusobacteriaceae</taxon>
        <taxon>Fusobacterium</taxon>
    </lineage>
</organism>
<accession>K1GHI2</accession>
<keyword evidence="1" id="KW-0472">Membrane</keyword>
<evidence type="ECO:0008006" key="4">
    <source>
        <dbReference type="Google" id="ProtNLM"/>
    </source>
</evidence>
<sequence>MFFINKKKKETQIEETNYWLSIGDLMASILMIFMLLFIVKTIETGRELRKKEE</sequence>
<proteinExistence type="predicted"/>
<evidence type="ECO:0000256" key="1">
    <source>
        <dbReference type="SAM" id="Phobius"/>
    </source>
</evidence>
<keyword evidence="1" id="KW-0812">Transmembrane</keyword>
<feature type="non-terminal residue" evidence="2">
    <location>
        <position position="53"/>
    </location>
</feature>
<dbReference type="Proteomes" id="UP000005809">
    <property type="component" value="Unassembled WGS sequence"/>
</dbReference>
<feature type="transmembrane region" description="Helical" evidence="1">
    <location>
        <begin position="18"/>
        <end position="39"/>
    </location>
</feature>
<dbReference type="EMBL" id="ACIF01000310">
    <property type="protein sequence ID" value="EKA92825.1"/>
    <property type="molecule type" value="Genomic_DNA"/>
</dbReference>
<dbReference type="HOGENOM" id="CLU_3073240_0_0_0"/>
<comment type="caution">
    <text evidence="2">The sequence shown here is derived from an EMBL/GenBank/DDBJ whole genome shotgun (WGS) entry which is preliminary data.</text>
</comment>
<reference evidence="2 3" key="1">
    <citation type="submission" date="2012-05" db="EMBL/GenBank/DDBJ databases">
        <title>The Genome Sequence of Fusobacterium periodontium Oral Taxon 201 Strain D10.</title>
        <authorList>
            <consortium name="The Broad Institute Genome Sequencing Platform"/>
            <consortium name="The Broad Institute Genome Sequencing Center for Infectious Disease"/>
            <person name="Earl A."/>
            <person name="Ward D."/>
            <person name="Feldgarden M."/>
            <person name="Gevers D."/>
            <person name="Strauss J."/>
            <person name="Sibley C."/>
            <person name="White A."/>
            <person name="Ambrose C.E."/>
            <person name="Allen-Vercoe E."/>
            <person name="Walker B."/>
            <person name="Young S.K."/>
            <person name="Zeng Q."/>
            <person name="Gargeya S."/>
            <person name="Fitzgerald M."/>
            <person name="Haas B."/>
            <person name="Abouelleil A."/>
            <person name="Alvarado L."/>
            <person name="Arachchi H.M."/>
            <person name="Berlin A.M."/>
            <person name="Chapman S.B."/>
            <person name="Goldberg J."/>
            <person name="Griggs A."/>
            <person name="Gujja S."/>
            <person name="Hansen M."/>
            <person name="Howarth C."/>
            <person name="Imamovic A."/>
            <person name="Larimer J."/>
            <person name="McCowan C."/>
            <person name="Montmayeur A."/>
            <person name="Murphy C."/>
            <person name="Neiman D."/>
            <person name="Pearson M."/>
            <person name="Priest M."/>
            <person name="Roberts A."/>
            <person name="Saif S."/>
            <person name="Shea T."/>
            <person name="Sisk P."/>
            <person name="Sykes S."/>
            <person name="Wortman J."/>
            <person name="Nusbaum C."/>
            <person name="Birren B."/>
        </authorList>
    </citation>
    <scope>NUCLEOTIDE SEQUENCE [LARGE SCALE GENOMIC DNA]</scope>
    <source>
        <strain evidence="2 3">D10</strain>
    </source>
</reference>
<evidence type="ECO:0000313" key="2">
    <source>
        <dbReference type="EMBL" id="EKA92825.1"/>
    </source>
</evidence>
<keyword evidence="1" id="KW-1133">Transmembrane helix</keyword>
<dbReference type="AlphaFoldDB" id="K1GHI2"/>
<name>K1GHI2_9FUSO</name>
<evidence type="ECO:0000313" key="3">
    <source>
        <dbReference type="Proteomes" id="UP000005809"/>
    </source>
</evidence>